<organism evidence="2 3">
    <name type="scientific">Plasmodiophora brassicae</name>
    <name type="common">Clubroot disease agent</name>
    <dbReference type="NCBI Taxonomy" id="37360"/>
    <lineage>
        <taxon>Eukaryota</taxon>
        <taxon>Sar</taxon>
        <taxon>Rhizaria</taxon>
        <taxon>Endomyxa</taxon>
        <taxon>Phytomyxea</taxon>
        <taxon>Plasmodiophorida</taxon>
        <taxon>Plasmodiophoridae</taxon>
        <taxon>Plasmodiophora</taxon>
    </lineage>
</organism>
<geneLocation type="mitochondrion" evidence="2"/>
<evidence type="ECO:0000313" key="2">
    <source>
        <dbReference type="EMBL" id="SPQ98925.1"/>
    </source>
</evidence>
<accession>A0A3P3YFH0</accession>
<dbReference type="AlphaFoldDB" id="A0A3P3YFH0"/>
<proteinExistence type="predicted"/>
<evidence type="ECO:0000256" key="1">
    <source>
        <dbReference type="SAM" id="MobiDB-lite"/>
    </source>
</evidence>
<dbReference type="Proteomes" id="UP000290189">
    <property type="component" value="Unassembled WGS sequence"/>
</dbReference>
<name>A0A3P3YFH0_PLABS</name>
<feature type="region of interest" description="Disordered" evidence="1">
    <location>
        <begin position="82"/>
        <end position="108"/>
    </location>
</feature>
<dbReference type="EMBL" id="OVEO01000010">
    <property type="protein sequence ID" value="SPQ98925.1"/>
    <property type="molecule type" value="Genomic_DNA"/>
</dbReference>
<gene>
    <name evidence="2" type="ORF">PLBR_LOCUS6140</name>
</gene>
<keyword evidence="2" id="KW-0496">Mitochondrion</keyword>
<sequence length="264" mass="29094">MPAVATVPGRTVRCPTAVKKRKRVFVDERMMNVLMSSYDKHYAEYAKGKGSVSQVLPFKVWQKVYADFKLAFPGCPVSEEQLKQRIRDRRHSPESPSDNDGVSKPPDRRRSTWYYLTREEAEIMDAAMADVIHEPAPVADEAAKDGMSAVPPMAESTVAMIPAAPKEQPDEVAHKPASVDTKPITGSGDLPASPAPAQMLERQTASIAKISANLEASAICRQRLLQAKTAKALVENLKEALNLDLISKEEFDRRARELLLGDSP</sequence>
<evidence type="ECO:0000313" key="3">
    <source>
        <dbReference type="Proteomes" id="UP000290189"/>
    </source>
</evidence>
<protein>
    <submittedName>
        <fullName evidence="2">Uncharacterized protein</fullName>
    </submittedName>
</protein>
<reference evidence="2 3" key="1">
    <citation type="submission" date="2018-03" db="EMBL/GenBank/DDBJ databases">
        <authorList>
            <person name="Fogelqvist J."/>
        </authorList>
    </citation>
    <scope>NUCLEOTIDE SEQUENCE [LARGE SCALE GENOMIC DNA]</scope>
</reference>